<dbReference type="InterPro" id="IPR003594">
    <property type="entry name" value="HATPase_dom"/>
</dbReference>
<dbReference type="Pfam" id="PF00497">
    <property type="entry name" value="SBP_bac_3"/>
    <property type="match status" value="1"/>
</dbReference>
<evidence type="ECO:0000256" key="1">
    <source>
        <dbReference type="ARBA" id="ARBA00000085"/>
    </source>
</evidence>
<dbReference type="InterPro" id="IPR001789">
    <property type="entry name" value="Sig_transdc_resp-reg_receiver"/>
</dbReference>
<dbReference type="InterPro" id="IPR000700">
    <property type="entry name" value="PAS-assoc_C"/>
</dbReference>
<dbReference type="CDD" id="cd16922">
    <property type="entry name" value="HATPase_EvgS-ArcB-TorS-like"/>
    <property type="match status" value="1"/>
</dbReference>
<dbReference type="SMART" id="SM00086">
    <property type="entry name" value="PAC"/>
    <property type="match status" value="2"/>
</dbReference>
<dbReference type="PROSITE" id="PS50110">
    <property type="entry name" value="RESPONSE_REGULATORY"/>
    <property type="match status" value="2"/>
</dbReference>
<dbReference type="Pfam" id="PF00072">
    <property type="entry name" value="Response_reg"/>
    <property type="match status" value="2"/>
</dbReference>
<evidence type="ECO:0000256" key="4">
    <source>
        <dbReference type="ARBA" id="ARBA00022475"/>
    </source>
</evidence>
<dbReference type="HOGENOM" id="CLU_257455_0_0_6"/>
<dbReference type="Gene3D" id="3.30.565.10">
    <property type="entry name" value="Histidine kinase-like ATPase, C-terminal domain"/>
    <property type="match status" value="1"/>
</dbReference>
<dbReference type="Proteomes" id="UP000002964">
    <property type="component" value="Unassembled WGS sequence"/>
</dbReference>
<dbReference type="InterPro" id="IPR011006">
    <property type="entry name" value="CheY-like_superfamily"/>
</dbReference>
<dbReference type="SMART" id="SM00091">
    <property type="entry name" value="PAS"/>
    <property type="match status" value="2"/>
</dbReference>
<keyword evidence="5 17" id="KW-0597">Phosphoprotein</keyword>
<dbReference type="InterPro" id="IPR036097">
    <property type="entry name" value="HisK_dim/P_sf"/>
</dbReference>
<dbReference type="PROSITE" id="PS50894">
    <property type="entry name" value="HPT"/>
    <property type="match status" value="1"/>
</dbReference>
<dbReference type="InterPro" id="IPR035965">
    <property type="entry name" value="PAS-like_dom_sf"/>
</dbReference>
<dbReference type="EC" id="2.7.13.3" evidence="3"/>
<keyword evidence="9" id="KW-0418">Kinase</keyword>
<dbReference type="InterPro" id="IPR001638">
    <property type="entry name" value="Solute-binding_3/MltF_N"/>
</dbReference>
<gene>
    <name evidence="24" type="ORF">Thi970DRAFT_03464</name>
</gene>
<evidence type="ECO:0000256" key="5">
    <source>
        <dbReference type="ARBA" id="ARBA00022553"/>
    </source>
</evidence>
<dbReference type="SMART" id="SM00387">
    <property type="entry name" value="HATPase_c"/>
    <property type="match status" value="1"/>
</dbReference>
<dbReference type="PROSITE" id="PS50113">
    <property type="entry name" value="PAC"/>
    <property type="match status" value="1"/>
</dbReference>
<comment type="subunit">
    <text evidence="14">At low DSF concentrations, interacts with RpfF.</text>
</comment>
<feature type="domain" description="PAC" evidence="22">
    <location>
        <begin position="400"/>
        <end position="451"/>
    </location>
</feature>
<evidence type="ECO:0000256" key="2">
    <source>
        <dbReference type="ARBA" id="ARBA00004651"/>
    </source>
</evidence>
<dbReference type="InterPro" id="IPR001610">
    <property type="entry name" value="PAC"/>
</dbReference>
<feature type="chain" id="PRO_5003617723" description="Sensory/regulatory protein RpfC" evidence="19">
    <location>
        <begin position="21"/>
        <end position="1354"/>
    </location>
</feature>
<dbReference type="SUPFAM" id="SSF55874">
    <property type="entry name" value="ATPase domain of HSP90 chaperone/DNA topoisomerase II/histidine kinase"/>
    <property type="match status" value="1"/>
</dbReference>
<dbReference type="EMBL" id="JH603170">
    <property type="protein sequence ID" value="EIC19859.1"/>
    <property type="molecule type" value="Genomic_DNA"/>
</dbReference>
<dbReference type="FunFam" id="1.10.287.130:FF:000002">
    <property type="entry name" value="Two-component osmosensing histidine kinase"/>
    <property type="match status" value="1"/>
</dbReference>
<dbReference type="PROSITE" id="PS50109">
    <property type="entry name" value="HIS_KIN"/>
    <property type="match status" value="1"/>
</dbReference>
<dbReference type="InterPro" id="IPR003661">
    <property type="entry name" value="HisK_dim/P_dom"/>
</dbReference>
<evidence type="ECO:0000256" key="7">
    <source>
        <dbReference type="ARBA" id="ARBA00022692"/>
    </source>
</evidence>
<dbReference type="SMART" id="SM00448">
    <property type="entry name" value="REC"/>
    <property type="match status" value="2"/>
</dbReference>
<keyword evidence="7 18" id="KW-0812">Transmembrane</keyword>
<evidence type="ECO:0000259" key="20">
    <source>
        <dbReference type="PROSITE" id="PS50109"/>
    </source>
</evidence>
<dbReference type="PANTHER" id="PTHR45339:SF1">
    <property type="entry name" value="HYBRID SIGNAL TRANSDUCTION HISTIDINE KINASE J"/>
    <property type="match status" value="1"/>
</dbReference>
<accession>H8Z7E3</accession>
<evidence type="ECO:0000256" key="6">
    <source>
        <dbReference type="ARBA" id="ARBA00022679"/>
    </source>
</evidence>
<keyword evidence="10" id="KW-0067">ATP-binding</keyword>
<dbReference type="InterPro" id="IPR004358">
    <property type="entry name" value="Sig_transdc_His_kin-like_C"/>
</dbReference>
<dbReference type="InterPro" id="IPR000014">
    <property type="entry name" value="PAS"/>
</dbReference>
<keyword evidence="19" id="KW-0732">Signal</keyword>
<dbReference type="PANTHER" id="PTHR45339">
    <property type="entry name" value="HYBRID SIGNAL TRANSDUCTION HISTIDINE KINASE J"/>
    <property type="match status" value="1"/>
</dbReference>
<keyword evidence="12" id="KW-0902">Two-component regulatory system</keyword>
<evidence type="ECO:0000256" key="11">
    <source>
        <dbReference type="ARBA" id="ARBA00022989"/>
    </source>
</evidence>
<reference evidence="25" key="1">
    <citation type="submission" date="2011-06" db="EMBL/GenBank/DDBJ databases">
        <authorList>
            <consortium name="US DOE Joint Genome Institute (JGI-PGF)"/>
            <person name="Lucas S."/>
            <person name="Han J."/>
            <person name="Lapidus A."/>
            <person name="Cheng J.-F."/>
            <person name="Goodwin L."/>
            <person name="Pitluck S."/>
            <person name="Peters L."/>
            <person name="Land M.L."/>
            <person name="Hauser L."/>
            <person name="Vogl K."/>
            <person name="Liu Z."/>
            <person name="Overmann J."/>
            <person name="Frigaard N.-U."/>
            <person name="Bryant D.A."/>
            <person name="Woyke T.J."/>
        </authorList>
    </citation>
    <scope>NUCLEOTIDE SEQUENCE [LARGE SCALE GENOMIC DNA]</scope>
    <source>
        <strain evidence="25">970</strain>
    </source>
</reference>
<dbReference type="Gene3D" id="3.40.190.10">
    <property type="entry name" value="Periplasmic binding protein-like II"/>
    <property type="match status" value="2"/>
</dbReference>
<dbReference type="Pfam" id="PF01627">
    <property type="entry name" value="Hpt"/>
    <property type="match status" value="1"/>
</dbReference>
<evidence type="ECO:0000256" key="12">
    <source>
        <dbReference type="ARBA" id="ARBA00023012"/>
    </source>
</evidence>
<proteinExistence type="predicted"/>
<feature type="transmembrane region" description="Helical" evidence="18">
    <location>
        <begin position="273"/>
        <end position="295"/>
    </location>
</feature>
<feature type="domain" description="Histidine kinase" evidence="20">
    <location>
        <begin position="594"/>
        <end position="816"/>
    </location>
</feature>
<dbReference type="InterPro" id="IPR036641">
    <property type="entry name" value="HPT_dom_sf"/>
</dbReference>
<feature type="domain" description="Response regulatory" evidence="21">
    <location>
        <begin position="839"/>
        <end position="958"/>
    </location>
</feature>
<evidence type="ECO:0000256" key="8">
    <source>
        <dbReference type="ARBA" id="ARBA00022741"/>
    </source>
</evidence>
<feature type="domain" description="HPt" evidence="23">
    <location>
        <begin position="1168"/>
        <end position="1267"/>
    </location>
</feature>
<dbReference type="SUPFAM" id="SSF47226">
    <property type="entry name" value="Histidine-containing phosphotransfer domain, HPT domain"/>
    <property type="match status" value="1"/>
</dbReference>
<evidence type="ECO:0000313" key="24">
    <source>
        <dbReference type="EMBL" id="EIC19859.1"/>
    </source>
</evidence>
<organism evidence="24 25">
    <name type="scientific">Thiorhodovibrio frisius</name>
    <dbReference type="NCBI Taxonomy" id="631362"/>
    <lineage>
        <taxon>Bacteria</taxon>
        <taxon>Pseudomonadati</taxon>
        <taxon>Pseudomonadota</taxon>
        <taxon>Gammaproteobacteria</taxon>
        <taxon>Chromatiales</taxon>
        <taxon>Chromatiaceae</taxon>
        <taxon>Thiorhodovibrio</taxon>
    </lineage>
</organism>
<comment type="subcellular location">
    <subcellularLocation>
        <location evidence="2">Cell membrane</location>
        <topology evidence="2">Multi-pass membrane protein</topology>
    </subcellularLocation>
</comment>
<keyword evidence="4" id="KW-1003">Cell membrane</keyword>
<reference evidence="24 25" key="2">
    <citation type="submission" date="2011-11" db="EMBL/GenBank/DDBJ databases">
        <authorList>
            <consortium name="US DOE Joint Genome Institute"/>
            <person name="Lucas S."/>
            <person name="Han J."/>
            <person name="Lapidus A."/>
            <person name="Cheng J.-F."/>
            <person name="Goodwin L."/>
            <person name="Pitluck S."/>
            <person name="Peters L."/>
            <person name="Ovchinnikova G."/>
            <person name="Zhang X."/>
            <person name="Detter J.C."/>
            <person name="Han C."/>
            <person name="Tapia R."/>
            <person name="Land M."/>
            <person name="Hauser L."/>
            <person name="Kyrpides N."/>
            <person name="Ivanova N."/>
            <person name="Pagani I."/>
            <person name="Vogl K."/>
            <person name="Liu Z."/>
            <person name="Overmann J."/>
            <person name="Frigaard N.-U."/>
            <person name="Bryant D."/>
            <person name="Woyke T."/>
        </authorList>
    </citation>
    <scope>NUCLEOTIDE SEQUENCE [LARGE SCALE GENOMIC DNA]</scope>
    <source>
        <strain evidence="24 25">970</strain>
    </source>
</reference>
<dbReference type="SMART" id="SM00388">
    <property type="entry name" value="HisKA"/>
    <property type="match status" value="1"/>
</dbReference>
<dbReference type="InterPro" id="IPR036890">
    <property type="entry name" value="HATPase_C_sf"/>
</dbReference>
<evidence type="ECO:0000256" key="16">
    <source>
        <dbReference type="PROSITE-ProRule" id="PRU00110"/>
    </source>
</evidence>
<dbReference type="SUPFAM" id="SSF53850">
    <property type="entry name" value="Periplasmic binding protein-like II"/>
    <property type="match status" value="1"/>
</dbReference>
<feature type="modified residue" description="4-aspartylphosphate" evidence="17">
    <location>
        <position position="890"/>
    </location>
</feature>
<dbReference type="CDD" id="cd00130">
    <property type="entry name" value="PAS"/>
    <property type="match status" value="2"/>
</dbReference>
<dbReference type="SUPFAM" id="SSF47384">
    <property type="entry name" value="Homodimeric domain of signal transducing histidine kinase"/>
    <property type="match status" value="1"/>
</dbReference>
<protein>
    <recommendedName>
        <fullName evidence="15">Sensory/regulatory protein RpfC</fullName>
        <ecNumber evidence="3">2.7.13.3</ecNumber>
    </recommendedName>
</protein>
<dbReference type="FunFam" id="3.30.565.10:FF:000010">
    <property type="entry name" value="Sensor histidine kinase RcsC"/>
    <property type="match status" value="1"/>
</dbReference>
<sequence length="1354" mass="148164">MLRNRIALNLMLILLSGVFALPAGCAAETSVVTQDPIRVGLYQNPPKIFTDSHGRPAGLFVELLDAIARAEGWQLDYQACEWRDCLQQLDAGTLDVMPDVAFSAERAARFEFNELSVASGWSQVYSASDLRVNELSDLDGRRIAVLRGGVQQEFFDRLMRSSGLGYEQVLVDSLADGYAAVAAGTADAVITNSFYAARNARRDRLRETPILFMPTNLYFASGRATLETKAHTAALLETIDQYLLRWRQDPDSVYFRALRRAMGPAPEIRAPLWIWRALAVLGAALLLALGLALLLRWQVSRRTRDLLATSRELERQRADFERLASVRGGELQALFDAANVGIVLISGRVIQRNNRRLDELFGYAPGEQVGKQTRIWYLDDAQFQQKGAEIYAALARCQASPIDLQMVRKNGAPFWARLYGRALNPAEPLAGMVGIVEDITDEHEAAEALRLAHEEQEAILASASVGILLMKDRVIVRCNRRFEEMLGYAPDELLAQSTRVLYADDATWEHIGREGYLPVWRGETDVREQILVRKDGSQFWGRLSARAVNPKDQAKGTVSIVQDIDLERALIAEMVRARTLAEDAARAKSEFLANMSHEIRTPMNAILGMQYLALKQNLSAGVRYHLEKAQGAAHALLGLLNDILDFSKIEAGKIALEEVEFGLDTVLERLTDAVGYQAEQKGIEFLIRHDAAIPPVLIGDPLRLSQVLLNLCGNAVKFTEEGEVELAFQALRVSESRITIQVCVRDSGIGMTPEVQAHLCEQFEQGDPSTTRRFGGSGLGLAISKRLVGLMGGRLWLEDSQPGRGTTLCFTARLRPATESLKRRQGLLERAVPYLSGIRVLVVDDNAAAREILLEVLARIPVAAQGLASGQEALTTLAGANPPYDLVLMDWRMPGMNGDEAAQRIASELPLERRPRVVMVTAYGREDVIRLAERASVHGLLIKPVSPSTLLDTLLSVLGHQRLLGSARACDLASVDTETGIENGADSLPIQSATRASALVGARILLVEDNDINREFSGELLRGEGLLIDEAGNGAEALEKIRVRDYDAVLMDIQMPVMDGLEATTQLRAQAERDGDERLARLPIIAMTALAMARDIERVTAAGMNDHIAKPVVPDHLFAVLARWVGAGSAPSRLERRHATPTATPLPADLAALTSLDAVAGLRRIGGRVEAYRRQLRRFREHFADAVDQLQRRLASDDTDAVSAAERDCHGLKGVAGTLGATALFEEVSALYAELKAGQRPDAKRLESLRTRLAEVLQDIDSLVRPVSILPPANGETSEISETGAEDADLASLLDALDHSLKSDLGVVESLLARAHAVADASAQERLAVIAELLEVFDISSARAQLAELRASLS</sequence>
<dbReference type="CDD" id="cd17546">
    <property type="entry name" value="REC_hyHK_CKI1_RcsC-like"/>
    <property type="match status" value="2"/>
</dbReference>
<evidence type="ECO:0000256" key="9">
    <source>
        <dbReference type="ARBA" id="ARBA00022777"/>
    </source>
</evidence>
<dbReference type="SUPFAM" id="SSF55785">
    <property type="entry name" value="PYP-like sensor domain (PAS domain)"/>
    <property type="match status" value="2"/>
</dbReference>
<keyword evidence="6" id="KW-0808">Transferase</keyword>
<dbReference type="PRINTS" id="PR00344">
    <property type="entry name" value="BCTRLSENSOR"/>
</dbReference>
<feature type="domain" description="Response regulatory" evidence="21">
    <location>
        <begin position="1003"/>
        <end position="1125"/>
    </location>
</feature>
<feature type="modified residue" description="4-aspartylphosphate" evidence="17">
    <location>
        <position position="1052"/>
    </location>
</feature>
<dbReference type="Gene3D" id="1.20.120.160">
    <property type="entry name" value="HPT domain"/>
    <property type="match status" value="1"/>
</dbReference>
<keyword evidence="13 18" id="KW-0472">Membrane</keyword>
<dbReference type="eggNOG" id="COG5002">
    <property type="taxonomic scope" value="Bacteria"/>
</dbReference>
<keyword evidence="25" id="KW-1185">Reference proteome</keyword>
<dbReference type="SUPFAM" id="SSF52172">
    <property type="entry name" value="CheY-like"/>
    <property type="match status" value="2"/>
</dbReference>
<evidence type="ECO:0000256" key="14">
    <source>
        <dbReference type="ARBA" id="ARBA00064003"/>
    </source>
</evidence>
<dbReference type="InterPro" id="IPR008207">
    <property type="entry name" value="Sig_transdc_His_kin_Hpt_dom"/>
</dbReference>
<evidence type="ECO:0000259" key="23">
    <source>
        <dbReference type="PROSITE" id="PS50894"/>
    </source>
</evidence>
<evidence type="ECO:0000256" key="10">
    <source>
        <dbReference type="ARBA" id="ARBA00022840"/>
    </source>
</evidence>
<keyword evidence="8" id="KW-0547">Nucleotide-binding</keyword>
<keyword evidence="11 18" id="KW-1133">Transmembrane helix</keyword>
<evidence type="ECO:0000259" key="21">
    <source>
        <dbReference type="PROSITE" id="PS50110"/>
    </source>
</evidence>
<dbReference type="STRING" id="631362.Thi970DRAFT_03464"/>
<evidence type="ECO:0000256" key="19">
    <source>
        <dbReference type="SAM" id="SignalP"/>
    </source>
</evidence>
<feature type="signal peptide" evidence="19">
    <location>
        <begin position="1"/>
        <end position="20"/>
    </location>
</feature>
<dbReference type="GO" id="GO:0005524">
    <property type="term" value="F:ATP binding"/>
    <property type="evidence" value="ECO:0007669"/>
    <property type="project" value="UniProtKB-KW"/>
</dbReference>
<evidence type="ECO:0000259" key="22">
    <source>
        <dbReference type="PROSITE" id="PS50113"/>
    </source>
</evidence>
<dbReference type="InterPro" id="IPR005467">
    <property type="entry name" value="His_kinase_dom"/>
</dbReference>
<evidence type="ECO:0000256" key="18">
    <source>
        <dbReference type="SAM" id="Phobius"/>
    </source>
</evidence>
<dbReference type="SMART" id="SM00062">
    <property type="entry name" value="PBPb"/>
    <property type="match status" value="1"/>
</dbReference>
<dbReference type="CDD" id="cd00082">
    <property type="entry name" value="HisKA"/>
    <property type="match status" value="1"/>
</dbReference>
<evidence type="ECO:0000313" key="25">
    <source>
        <dbReference type="Proteomes" id="UP000002964"/>
    </source>
</evidence>
<dbReference type="Pfam" id="PF02518">
    <property type="entry name" value="HATPase_c"/>
    <property type="match status" value="1"/>
</dbReference>
<dbReference type="Gene3D" id="3.30.450.20">
    <property type="entry name" value="PAS domain"/>
    <property type="match status" value="2"/>
</dbReference>
<comment type="catalytic activity">
    <reaction evidence="1">
        <text>ATP + protein L-histidine = ADP + protein N-phospho-L-histidine.</text>
        <dbReference type="EC" id="2.7.13.3"/>
    </reaction>
</comment>
<dbReference type="Pfam" id="PF13426">
    <property type="entry name" value="PAS_9"/>
    <property type="match status" value="2"/>
</dbReference>
<dbReference type="Gene3D" id="1.10.287.130">
    <property type="match status" value="1"/>
</dbReference>
<evidence type="ECO:0000256" key="17">
    <source>
        <dbReference type="PROSITE-ProRule" id="PRU00169"/>
    </source>
</evidence>
<dbReference type="GO" id="GO:0000155">
    <property type="term" value="F:phosphorelay sensor kinase activity"/>
    <property type="evidence" value="ECO:0007669"/>
    <property type="project" value="InterPro"/>
</dbReference>
<name>H8Z7E3_9GAMM</name>
<dbReference type="eggNOG" id="COG0642">
    <property type="taxonomic scope" value="Bacteria"/>
</dbReference>
<dbReference type="Pfam" id="PF00512">
    <property type="entry name" value="HisKA"/>
    <property type="match status" value="1"/>
</dbReference>
<dbReference type="eggNOG" id="COG0834">
    <property type="taxonomic scope" value="Bacteria"/>
</dbReference>
<dbReference type="GO" id="GO:0005886">
    <property type="term" value="C:plasma membrane"/>
    <property type="evidence" value="ECO:0007669"/>
    <property type="project" value="UniProtKB-SubCell"/>
</dbReference>
<evidence type="ECO:0000256" key="3">
    <source>
        <dbReference type="ARBA" id="ARBA00012438"/>
    </source>
</evidence>
<dbReference type="Gene3D" id="3.40.50.2300">
    <property type="match status" value="2"/>
</dbReference>
<feature type="modified residue" description="Phosphohistidine" evidence="16">
    <location>
        <position position="1210"/>
    </location>
</feature>
<evidence type="ECO:0000256" key="15">
    <source>
        <dbReference type="ARBA" id="ARBA00068150"/>
    </source>
</evidence>
<evidence type="ECO:0000256" key="13">
    <source>
        <dbReference type="ARBA" id="ARBA00023136"/>
    </source>
</evidence>
<dbReference type="NCBIfam" id="TIGR00229">
    <property type="entry name" value="sensory_box"/>
    <property type="match status" value="2"/>
</dbReference>